<proteinExistence type="evidence at transcript level"/>
<sequence length="115" mass="12910">MKVLVLTFVLIVLVAASEGRRWPGMPGPGPCKAAFPRYKCVEGRCLEYIYGGCGPDGGGYHTMAQCRQHCNGSRFPFPAIWIAAFSKQYIQLFAVSRYKRCSYCSRISLRCNRAF</sequence>
<reference evidence="3" key="1">
    <citation type="submission" date="2016-02" db="EMBL/GenBank/DDBJ databases">
        <title>RNAseq analyses of the midgut from blood- or serum-fed Ixodes ricinus ticks.</title>
        <authorList>
            <person name="Perner J."/>
            <person name="Provaznik J."/>
            <person name="Schrenkova J."/>
            <person name="Urbanova V."/>
            <person name="Ribeiro J.M."/>
            <person name="Kopacek P."/>
        </authorList>
    </citation>
    <scope>NUCLEOTIDE SEQUENCE</scope>
    <source>
        <tissue evidence="3">Gut</tissue>
    </source>
</reference>
<dbReference type="EMBL" id="GEFM01001221">
    <property type="protein sequence ID" value="JAP74575.1"/>
    <property type="molecule type" value="mRNA"/>
</dbReference>
<accession>A0A131Y7Y2</accession>
<dbReference type="GO" id="GO:0004867">
    <property type="term" value="F:serine-type endopeptidase inhibitor activity"/>
    <property type="evidence" value="ECO:0007669"/>
    <property type="project" value="InterPro"/>
</dbReference>
<dbReference type="AlphaFoldDB" id="A0A131Y7Y2"/>
<feature type="chain" id="PRO_5007284298" evidence="1">
    <location>
        <begin position="20"/>
        <end position="115"/>
    </location>
</feature>
<dbReference type="InterPro" id="IPR002223">
    <property type="entry name" value="Kunitz_BPTI"/>
</dbReference>
<dbReference type="SUPFAM" id="SSF57362">
    <property type="entry name" value="BPTI-like"/>
    <property type="match status" value="1"/>
</dbReference>
<feature type="domain" description="BPTI/Kunitz inhibitor" evidence="2">
    <location>
        <begin position="28"/>
        <end position="70"/>
    </location>
</feature>
<dbReference type="Pfam" id="PF00014">
    <property type="entry name" value="Kunitz_BPTI"/>
    <property type="match status" value="1"/>
</dbReference>
<evidence type="ECO:0000259" key="2">
    <source>
        <dbReference type="Pfam" id="PF00014"/>
    </source>
</evidence>
<dbReference type="InterPro" id="IPR036880">
    <property type="entry name" value="Kunitz_BPTI_sf"/>
</dbReference>
<keyword evidence="1" id="KW-0732">Signal</keyword>
<evidence type="ECO:0000313" key="3">
    <source>
        <dbReference type="EMBL" id="JAP74575.1"/>
    </source>
</evidence>
<organism evidence="3">
    <name type="scientific">Ixodes ricinus</name>
    <name type="common">Common tick</name>
    <name type="synonym">Acarus ricinus</name>
    <dbReference type="NCBI Taxonomy" id="34613"/>
    <lineage>
        <taxon>Eukaryota</taxon>
        <taxon>Metazoa</taxon>
        <taxon>Ecdysozoa</taxon>
        <taxon>Arthropoda</taxon>
        <taxon>Chelicerata</taxon>
        <taxon>Arachnida</taxon>
        <taxon>Acari</taxon>
        <taxon>Parasitiformes</taxon>
        <taxon>Ixodida</taxon>
        <taxon>Ixodoidea</taxon>
        <taxon>Ixodidae</taxon>
        <taxon>Ixodinae</taxon>
        <taxon>Ixodes</taxon>
    </lineage>
</organism>
<feature type="signal peptide" evidence="1">
    <location>
        <begin position="1"/>
        <end position="19"/>
    </location>
</feature>
<dbReference type="Gene3D" id="4.10.410.10">
    <property type="entry name" value="Pancreatic trypsin inhibitor Kunitz domain"/>
    <property type="match status" value="1"/>
</dbReference>
<evidence type="ECO:0000256" key="1">
    <source>
        <dbReference type="SAM" id="SignalP"/>
    </source>
</evidence>
<protein>
    <submittedName>
        <fullName evidence="3">Putative tick kunitz 80</fullName>
    </submittedName>
</protein>
<name>A0A131Y7Y2_IXORI</name>